<dbReference type="InterPro" id="IPR036397">
    <property type="entry name" value="RNaseH_sf"/>
</dbReference>
<evidence type="ECO:0000313" key="15">
    <source>
        <dbReference type="Proteomes" id="UP000006718"/>
    </source>
</evidence>
<keyword evidence="5" id="KW-0255">Endonuclease</keyword>
<accession>A0A5F7ZML9</accession>
<dbReference type="Gene3D" id="3.30.420.10">
    <property type="entry name" value="Ribonuclease H-like superfamily/Ribonuclease H"/>
    <property type="match status" value="1"/>
</dbReference>
<keyword evidence="4" id="KW-0540">Nuclease</keyword>
<comment type="similarity">
    <text evidence="1">Belongs to the beta type-B retroviral polymerase family. HERV class-II K(HML-2) pol subfamily.</text>
</comment>
<evidence type="ECO:0000256" key="5">
    <source>
        <dbReference type="ARBA" id="ARBA00022759"/>
    </source>
</evidence>
<evidence type="ECO:0000256" key="9">
    <source>
        <dbReference type="ARBA" id="ARBA00022908"/>
    </source>
</evidence>
<dbReference type="GO" id="GO:0003723">
    <property type="term" value="F:RNA binding"/>
    <property type="evidence" value="ECO:0007669"/>
    <property type="project" value="UniProtKB-KW"/>
</dbReference>
<evidence type="ECO:0000256" key="3">
    <source>
        <dbReference type="ARBA" id="ARBA00022695"/>
    </source>
</evidence>
<dbReference type="Gene3D" id="2.30.30.850">
    <property type="match status" value="1"/>
</dbReference>
<protein>
    <submittedName>
        <fullName evidence="14">Uncharacterized protein</fullName>
    </submittedName>
</protein>
<reference evidence="14" key="2">
    <citation type="submission" date="2019-01" db="EMBL/GenBank/DDBJ databases">
        <authorList>
            <person name="Graves T."/>
            <person name="Eichler E.E."/>
            <person name="Wilson R.K."/>
        </authorList>
    </citation>
    <scope>NUCLEOTIDE SEQUENCE [LARGE SCALE GENOMIC DNA]</scope>
    <source>
        <strain evidence="14">17573</strain>
    </source>
</reference>
<dbReference type="GO" id="GO:0000731">
    <property type="term" value="P:DNA synthesis involved in DNA repair"/>
    <property type="evidence" value="ECO:0007669"/>
    <property type="project" value="UniProtKB-ARBA"/>
</dbReference>
<dbReference type="GO" id="GO:0006261">
    <property type="term" value="P:DNA-templated DNA replication"/>
    <property type="evidence" value="ECO:0007669"/>
    <property type="project" value="UniProtKB-ARBA"/>
</dbReference>
<dbReference type="InterPro" id="IPR001584">
    <property type="entry name" value="Integrase_cat-core"/>
</dbReference>
<dbReference type="Pfam" id="PF00078">
    <property type="entry name" value="RVT_1"/>
    <property type="match status" value="1"/>
</dbReference>
<reference evidence="14" key="3">
    <citation type="submission" date="2025-08" db="UniProtKB">
        <authorList>
            <consortium name="Ensembl"/>
        </authorList>
    </citation>
    <scope>IDENTIFICATION</scope>
    <source>
        <strain evidence="14">17573</strain>
    </source>
</reference>
<evidence type="ECO:0000256" key="8">
    <source>
        <dbReference type="ARBA" id="ARBA00022884"/>
    </source>
</evidence>
<dbReference type="Pfam" id="PF17919">
    <property type="entry name" value="RT_RNaseH_2"/>
    <property type="match status" value="1"/>
</dbReference>
<dbReference type="Gene3D" id="3.30.70.270">
    <property type="match status" value="2"/>
</dbReference>
<dbReference type="Gene3D" id="3.10.10.10">
    <property type="entry name" value="HIV Type 1 Reverse Transcriptase, subunit A, domain 1"/>
    <property type="match status" value="1"/>
</dbReference>
<dbReference type="InterPro" id="IPR040643">
    <property type="entry name" value="MLVIN_C"/>
</dbReference>
<evidence type="ECO:0000256" key="2">
    <source>
        <dbReference type="ARBA" id="ARBA00022679"/>
    </source>
</evidence>
<reference evidence="15" key="1">
    <citation type="journal article" date="2007" name="Science">
        <title>Evolutionary and biomedical insights from the rhesus macaque genome.</title>
        <authorList>
            <person name="Gibbs R.A."/>
            <person name="Rogers J."/>
            <person name="Katze M.G."/>
            <person name="Bumgarner R."/>
            <person name="Weinstock G.M."/>
            <person name="Mardis E.R."/>
            <person name="Remington K.A."/>
            <person name="Strausberg R.L."/>
            <person name="Venter J.C."/>
            <person name="Wilson R.K."/>
            <person name="Batzer M.A."/>
            <person name="Bustamante C.D."/>
            <person name="Eichler E.E."/>
            <person name="Hahn M.W."/>
            <person name="Hardison R.C."/>
            <person name="Makova K.D."/>
            <person name="Miller W."/>
            <person name="Milosavljevic A."/>
            <person name="Palermo R.E."/>
            <person name="Siepel A."/>
            <person name="Sikela J.M."/>
            <person name="Attaway T."/>
            <person name="Bell S."/>
            <person name="Bernard K.E."/>
            <person name="Buhay C.J."/>
            <person name="Chandrabose M.N."/>
            <person name="Dao M."/>
            <person name="Davis C."/>
            <person name="Delehaunty K.D."/>
            <person name="Ding Y."/>
            <person name="Dinh H.H."/>
            <person name="Dugan-Rocha S."/>
            <person name="Fulton L.A."/>
            <person name="Gabisi R.A."/>
            <person name="Garner T.T."/>
            <person name="Godfrey J."/>
            <person name="Hawes A.C."/>
            <person name="Hernandez J."/>
            <person name="Hines S."/>
            <person name="Holder M."/>
            <person name="Hume J."/>
            <person name="Jhangiani S.N."/>
            <person name="Joshi V."/>
            <person name="Khan Z.M."/>
            <person name="Kirkness E.F."/>
            <person name="Cree A."/>
            <person name="Fowler R.G."/>
            <person name="Lee S."/>
            <person name="Lewis L.R."/>
            <person name="Li Z."/>
            <person name="Liu Y.-S."/>
            <person name="Moore S.M."/>
            <person name="Muzny D."/>
            <person name="Nazareth L.V."/>
            <person name="Ngo D.N."/>
            <person name="Okwuonu G.O."/>
            <person name="Pai G."/>
            <person name="Parker D."/>
            <person name="Paul H.A."/>
            <person name="Pfannkoch C."/>
            <person name="Pohl C.S."/>
            <person name="Rogers Y.-H.C."/>
            <person name="Ruiz S.J."/>
            <person name="Sabo A."/>
            <person name="Santibanez J."/>
            <person name="Schneider B.W."/>
            <person name="Smith S.M."/>
            <person name="Sodergren E."/>
            <person name="Svatek A.F."/>
            <person name="Utterback T.R."/>
            <person name="Vattathil S."/>
            <person name="Warren W."/>
            <person name="White C.S."/>
            <person name="Chinwalla A.T."/>
            <person name="Feng Y."/>
            <person name="Halpern A.L."/>
            <person name="Hillier L.W."/>
            <person name="Huang X."/>
            <person name="Minx P."/>
            <person name="Nelson J.O."/>
            <person name="Pepin K.H."/>
            <person name="Qin X."/>
            <person name="Sutton G.G."/>
            <person name="Venter E."/>
            <person name="Walenz B.P."/>
            <person name="Wallis J.W."/>
            <person name="Worley K.C."/>
            <person name="Yang S.-P."/>
            <person name="Jones S.M."/>
            <person name="Marra M.A."/>
            <person name="Rocchi M."/>
            <person name="Schein J.E."/>
            <person name="Baertsch R."/>
            <person name="Clarke L."/>
            <person name="Csuros M."/>
            <person name="Glasscock J."/>
            <person name="Harris R.A."/>
            <person name="Havlak P."/>
            <person name="Jackson A.R."/>
            <person name="Jiang H."/>
            <person name="Liu Y."/>
            <person name="Messina D.N."/>
            <person name="Shen Y."/>
            <person name="Song H.X.-Z."/>
            <person name="Wylie T."/>
            <person name="Zhang L."/>
            <person name="Birney E."/>
            <person name="Han K."/>
            <person name="Konkel M.K."/>
            <person name="Lee J."/>
            <person name="Smit A.F.A."/>
            <person name="Ullmer B."/>
            <person name="Wang H."/>
            <person name="Xing J."/>
            <person name="Burhans R."/>
            <person name="Cheng Z."/>
            <person name="Karro J.E."/>
            <person name="Ma J."/>
            <person name="Raney B."/>
            <person name="She X."/>
            <person name="Cox M.J."/>
            <person name="Demuth J.P."/>
            <person name="Dumas L.J."/>
            <person name="Han S.-G."/>
            <person name="Hopkins J."/>
            <person name="Karimpour-Fard A."/>
            <person name="Kim Y.H."/>
            <person name="Pollack J.R."/>
            <person name="Vinar T."/>
            <person name="Addo-Quaye C."/>
            <person name="Degenhardt J."/>
            <person name="Denby A."/>
            <person name="Hubisz M.J."/>
            <person name="Indap A."/>
            <person name="Kosiol C."/>
            <person name="Lahn B.T."/>
            <person name="Lawson H.A."/>
            <person name="Marklein A."/>
            <person name="Nielsen R."/>
            <person name="Vallender E.J."/>
            <person name="Clark A.G."/>
            <person name="Ferguson B."/>
            <person name="Hernandez R.D."/>
            <person name="Hirani K."/>
            <person name="Kehrer-Sawatzki H."/>
            <person name="Kolb J."/>
            <person name="Patil S."/>
            <person name="Pu L.-L."/>
            <person name="Ren Y."/>
            <person name="Smith D.G."/>
            <person name="Wheeler D.A."/>
            <person name="Schenck I."/>
            <person name="Ball E.V."/>
            <person name="Chen R."/>
            <person name="Cooper D.N."/>
            <person name="Giardine B."/>
            <person name="Hsu F."/>
            <person name="Kent W.J."/>
            <person name="Lesk A."/>
            <person name="Nelson D.L."/>
            <person name="O'brien W.E."/>
            <person name="Pruefer K."/>
            <person name="Stenson P.D."/>
            <person name="Wallace J.C."/>
            <person name="Ke H."/>
            <person name="Liu X.-M."/>
            <person name="Wang P."/>
            <person name="Xiang A.P."/>
            <person name="Yang F."/>
            <person name="Barber G.P."/>
            <person name="Haussler D."/>
            <person name="Karolchik D."/>
            <person name="Kern A.D."/>
            <person name="Kuhn R.M."/>
            <person name="Smith K.E."/>
            <person name="Zwieg A.S."/>
        </authorList>
    </citation>
    <scope>NUCLEOTIDE SEQUENCE [LARGE SCALE GENOMIC DNA]</scope>
    <source>
        <strain evidence="15">17573</strain>
    </source>
</reference>
<dbReference type="GO" id="GO:0004190">
    <property type="term" value="F:aspartic-type endopeptidase activity"/>
    <property type="evidence" value="ECO:0007669"/>
    <property type="project" value="InterPro"/>
</dbReference>
<evidence type="ECO:0000313" key="14">
    <source>
        <dbReference type="Ensembl" id="ENSMMUP00000066421.1"/>
    </source>
</evidence>
<dbReference type="GO" id="GO:0015074">
    <property type="term" value="P:DNA integration"/>
    <property type="evidence" value="ECO:0007669"/>
    <property type="project" value="UniProtKB-KW"/>
</dbReference>
<keyword evidence="7" id="KW-0460">Magnesium</keyword>
<reference evidence="14" key="4">
    <citation type="submission" date="2025-09" db="UniProtKB">
        <authorList>
            <consortium name="Ensembl"/>
        </authorList>
    </citation>
    <scope>IDENTIFICATION</scope>
    <source>
        <strain evidence="14">17573</strain>
    </source>
</reference>
<dbReference type="SUPFAM" id="SSF50630">
    <property type="entry name" value="Acid proteases"/>
    <property type="match status" value="1"/>
</dbReference>
<dbReference type="Bgee" id="ENSMMUG00000053988">
    <property type="expression patterns" value="Expressed in colon and 19 other cell types or tissues"/>
</dbReference>
<dbReference type="InterPro" id="IPR051320">
    <property type="entry name" value="Viral_Replic_Matur_Polypro"/>
</dbReference>
<dbReference type="InterPro" id="IPR043502">
    <property type="entry name" value="DNA/RNA_pol_sf"/>
</dbReference>
<dbReference type="Gene3D" id="3.10.20.370">
    <property type="match status" value="1"/>
</dbReference>
<dbReference type="SUPFAM" id="SSF56672">
    <property type="entry name" value="DNA/RNA polymerases"/>
    <property type="match status" value="1"/>
</dbReference>
<dbReference type="InterPro" id="IPR018061">
    <property type="entry name" value="Retropepsins"/>
</dbReference>
<dbReference type="Ensembl" id="ENSMMUT00000087742.1">
    <property type="protein sequence ID" value="ENSMMUP00000066421.1"/>
    <property type="gene ID" value="ENSMMUG00000053988.1"/>
</dbReference>
<keyword evidence="8" id="KW-0694">RNA-binding</keyword>
<feature type="domain" description="Reverse transcriptase" evidence="12">
    <location>
        <begin position="194"/>
        <end position="382"/>
    </location>
</feature>
<keyword evidence="2" id="KW-0808">Transferase</keyword>
<dbReference type="SMR" id="A0A5F7ZML9"/>
<dbReference type="InterPro" id="IPR001969">
    <property type="entry name" value="Aspartic_peptidase_AS"/>
</dbReference>
<dbReference type="PANTHER" id="PTHR33064">
    <property type="entry name" value="POL PROTEIN"/>
    <property type="match status" value="1"/>
</dbReference>
<dbReference type="PROSITE" id="PS50175">
    <property type="entry name" value="ASP_PROT_RETROV"/>
    <property type="match status" value="1"/>
</dbReference>
<evidence type="ECO:0000259" key="12">
    <source>
        <dbReference type="PROSITE" id="PS50878"/>
    </source>
</evidence>
<dbReference type="InterPro" id="IPR021109">
    <property type="entry name" value="Peptidase_aspartic_dom_sf"/>
</dbReference>
<evidence type="ECO:0000256" key="10">
    <source>
        <dbReference type="ARBA" id="ARBA00022918"/>
    </source>
</evidence>
<dbReference type="InterPro" id="IPR000477">
    <property type="entry name" value="RT_dom"/>
</dbReference>
<evidence type="ECO:0000256" key="4">
    <source>
        <dbReference type="ARBA" id="ARBA00022722"/>
    </source>
</evidence>
<dbReference type="Proteomes" id="UP000006718">
    <property type="component" value="Chromosome X"/>
</dbReference>
<dbReference type="GeneTree" id="ENSGT00940000163417"/>
<evidence type="ECO:0000256" key="1">
    <source>
        <dbReference type="ARBA" id="ARBA00010879"/>
    </source>
</evidence>
<feature type="domain" description="Integrase catalytic" evidence="13">
    <location>
        <begin position="686"/>
        <end position="843"/>
    </location>
</feature>
<proteinExistence type="inferred from homology"/>
<dbReference type="PROSITE" id="PS50878">
    <property type="entry name" value="RT_POL"/>
    <property type="match status" value="1"/>
</dbReference>
<dbReference type="InParanoid" id="A0A5F7ZML9"/>
<keyword evidence="9" id="KW-0229">DNA integration</keyword>
<dbReference type="GO" id="GO:0003964">
    <property type="term" value="F:RNA-directed DNA polymerase activity"/>
    <property type="evidence" value="ECO:0007669"/>
    <property type="project" value="UniProtKB-KW"/>
</dbReference>
<organism evidence="14 15">
    <name type="scientific">Macaca mulatta</name>
    <name type="common">Rhesus macaque</name>
    <dbReference type="NCBI Taxonomy" id="9544"/>
    <lineage>
        <taxon>Eukaryota</taxon>
        <taxon>Metazoa</taxon>
        <taxon>Chordata</taxon>
        <taxon>Craniata</taxon>
        <taxon>Vertebrata</taxon>
        <taxon>Euteleostomi</taxon>
        <taxon>Mammalia</taxon>
        <taxon>Eutheria</taxon>
        <taxon>Euarchontoglires</taxon>
        <taxon>Primates</taxon>
        <taxon>Haplorrhini</taxon>
        <taxon>Catarrhini</taxon>
        <taxon>Cercopithecidae</taxon>
        <taxon>Cercopithecinae</taxon>
        <taxon>Macaca</taxon>
    </lineage>
</organism>
<dbReference type="Pfam" id="PF00665">
    <property type="entry name" value="rve"/>
    <property type="match status" value="1"/>
</dbReference>
<sequence>RCRDSGTPITLAEPRVTLLVAGKTINFLIDTGATYSVLPSFKGPSLPSNIFVVGVDGSPSSPRKTSPLNCCLANNYFAHSFLIISSCPTPPLGRDILSQLKACISLPTSYPHPTCHLLLVLTNSNDSNNPTNPFPNFPIPIDPQVWDTSTPVVADHHPPILIKLKNPSQFPTRPQFSLSPQHLRGLKPIITRLLSQHILIPTHSPCNTPILPVKKADGTFWLVQDLHLINEAVYPTHPVVPNPYTLLSLIPSNTTHFTVLDLKDAFFSTPLHPDCQFLFAFTWEDPDTHASTQLTWTVFPQGFRDSPHFFGQALAKDLASCPLTNSKILQYVDDLLLCSPTRQDSLLDTAILLNHLGSRGYRVSKHRAQLSQQCVIYLGIEITPTTRSLTTDRLTLIQNLSPPQDAKEIQSFLGLVGFFRHWIPNFGILAKPLYAAVKETPQGPLSNPKLIYKHFTHLKNCLLSHPTLSLPDFQRPFQLFTDERQKVAIGLLAQPVGTTYRPVAYLSKQLDPTVQGWKPCLQALAAAACLTQEAKKLIRGCNLTVFSTHRLQDLIAHKSISHLTPSRLQLFHLLFIEDSTIALGVCSSLNPATLLPNPLKQHHTEHSCPELLEAQPPSHLQLYTILKDIHNSLHIGPKALHNLLNPLIHCPTLMKYLTIINQQCSTCLRSNPQGGLCNPHPGHQLRGHQPGEDWQIDFTHMPKHKKFKYLLTLVDSFSGWIEAYPTTGETANIVASILTEHIIPRFCLPLTLQSDNGPAFISKVVQQVATLLHITWKLHIPYRPQSSGKVEKANGLIKQQLTKLSLETRQSWVTLLPLALTQLRAAPQSPTGLSPFELLYGQPLTLQQLPTLSSPLANYLPYLTLLRQLLRQHAELAHPPPTDTYSPHTSLSPGDQVYLKDIQAKDLQPRWKGLYTVLLSTHTAAKLLGHTHWVHISQFKKAPTEDDQWKSTRLAPTRLKLTKLP</sequence>
<dbReference type="InterPro" id="IPR041577">
    <property type="entry name" value="RT_RNaseH_2"/>
</dbReference>
<dbReference type="AlphaFoldDB" id="A0A5F7ZML9"/>
<keyword evidence="6" id="KW-0378">Hydrolase</keyword>
<dbReference type="VEuPathDB" id="HostDB:ENSMMUG00000053988"/>
<evidence type="ECO:0000256" key="7">
    <source>
        <dbReference type="ARBA" id="ARBA00022842"/>
    </source>
</evidence>
<evidence type="ECO:0000259" key="11">
    <source>
        <dbReference type="PROSITE" id="PS50175"/>
    </source>
</evidence>
<evidence type="ECO:0000259" key="13">
    <source>
        <dbReference type="PROSITE" id="PS50994"/>
    </source>
</evidence>
<dbReference type="Pfam" id="PF18697">
    <property type="entry name" value="MLVIN_C"/>
    <property type="match status" value="1"/>
</dbReference>
<dbReference type="SUPFAM" id="SSF53098">
    <property type="entry name" value="Ribonuclease H-like"/>
    <property type="match status" value="1"/>
</dbReference>
<dbReference type="GO" id="GO:0004519">
    <property type="term" value="F:endonuclease activity"/>
    <property type="evidence" value="ECO:0007669"/>
    <property type="project" value="UniProtKB-KW"/>
</dbReference>
<dbReference type="Gene3D" id="2.40.70.10">
    <property type="entry name" value="Acid Proteases"/>
    <property type="match status" value="1"/>
</dbReference>
<dbReference type="PANTHER" id="PTHR33064:SF36">
    <property type="entry name" value="CCHC-TYPE DOMAIN-CONTAINING PROTEIN"/>
    <property type="match status" value="1"/>
</dbReference>
<dbReference type="PROSITE" id="PS50994">
    <property type="entry name" value="INTEGRASE"/>
    <property type="match status" value="1"/>
</dbReference>
<dbReference type="Pfam" id="PF00077">
    <property type="entry name" value="RVP"/>
    <property type="match status" value="1"/>
</dbReference>
<keyword evidence="10" id="KW-0695">RNA-directed DNA polymerase</keyword>
<name>A0A5F7ZML9_MACMU</name>
<keyword evidence="3" id="KW-0548">Nucleotidyltransferase</keyword>
<dbReference type="InterPro" id="IPR043128">
    <property type="entry name" value="Rev_trsase/Diguanyl_cyclase"/>
</dbReference>
<keyword evidence="15" id="KW-1185">Reference proteome</keyword>
<dbReference type="InterPro" id="IPR001995">
    <property type="entry name" value="Peptidase_A2_cat"/>
</dbReference>
<dbReference type="InterPro" id="IPR012337">
    <property type="entry name" value="RNaseH-like_sf"/>
</dbReference>
<feature type="domain" description="Peptidase A2" evidence="11">
    <location>
        <begin position="25"/>
        <end position="96"/>
    </location>
</feature>
<dbReference type="OMA" id="THWVHIS"/>
<dbReference type="PROSITE" id="PS00141">
    <property type="entry name" value="ASP_PROTEASE"/>
    <property type="match status" value="1"/>
</dbReference>
<dbReference type="GO" id="GO:0006508">
    <property type="term" value="P:proteolysis"/>
    <property type="evidence" value="ECO:0007669"/>
    <property type="project" value="InterPro"/>
</dbReference>
<evidence type="ECO:0000256" key="6">
    <source>
        <dbReference type="ARBA" id="ARBA00022801"/>
    </source>
</evidence>